<keyword evidence="2" id="KW-0732">Signal</keyword>
<organism evidence="3">
    <name type="scientific">Guillardia theta (strain CCMP2712)</name>
    <name type="common">Cryptophyte</name>
    <dbReference type="NCBI Taxonomy" id="905079"/>
    <lineage>
        <taxon>Eukaryota</taxon>
        <taxon>Cryptophyceae</taxon>
        <taxon>Pyrenomonadales</taxon>
        <taxon>Geminigeraceae</taxon>
        <taxon>Guillardia</taxon>
    </lineage>
</organism>
<sequence length="161" mass="18254">MASMQGHQRLLLLLLLVVGCSFDFSMAKKRENEDMKTIDAMLRRIHGLTRGIKSHTKKAHSYSKQIEGAKHRVRAARVSTKNAQIRHHVNKALQEAENAEKALKNSDKKKRSQSSLQDDAKRKMIAQKMKMLQKQISDDFSSVTAFGNKAGYLPPIKMPKI</sequence>
<feature type="chain" id="PRO_5008770092" evidence="2">
    <location>
        <begin position="28"/>
        <end position="161"/>
    </location>
</feature>
<dbReference type="Proteomes" id="UP000011087">
    <property type="component" value="Unassembled WGS sequence"/>
</dbReference>
<evidence type="ECO:0000256" key="2">
    <source>
        <dbReference type="SAM" id="SignalP"/>
    </source>
</evidence>
<reference evidence="4" key="3">
    <citation type="submission" date="2015-06" db="UniProtKB">
        <authorList>
            <consortium name="EnsemblProtists"/>
        </authorList>
    </citation>
    <scope>IDENTIFICATION</scope>
</reference>
<feature type="signal peptide" evidence="2">
    <location>
        <begin position="1"/>
        <end position="27"/>
    </location>
</feature>
<evidence type="ECO:0000313" key="5">
    <source>
        <dbReference type="Proteomes" id="UP000011087"/>
    </source>
</evidence>
<dbReference type="KEGG" id="gtt:GUITHDRAFT_155290"/>
<evidence type="ECO:0000313" key="3">
    <source>
        <dbReference type="EMBL" id="EKX36219.1"/>
    </source>
</evidence>
<dbReference type="EMBL" id="JH993077">
    <property type="protein sequence ID" value="EKX36219.1"/>
    <property type="molecule type" value="Genomic_DNA"/>
</dbReference>
<dbReference type="AlphaFoldDB" id="L1IJW9"/>
<reference evidence="3 5" key="1">
    <citation type="journal article" date="2012" name="Nature">
        <title>Algal genomes reveal evolutionary mosaicism and the fate of nucleomorphs.</title>
        <authorList>
            <consortium name="DOE Joint Genome Institute"/>
            <person name="Curtis B.A."/>
            <person name="Tanifuji G."/>
            <person name="Burki F."/>
            <person name="Gruber A."/>
            <person name="Irimia M."/>
            <person name="Maruyama S."/>
            <person name="Arias M.C."/>
            <person name="Ball S.G."/>
            <person name="Gile G.H."/>
            <person name="Hirakawa Y."/>
            <person name="Hopkins J.F."/>
            <person name="Kuo A."/>
            <person name="Rensing S.A."/>
            <person name="Schmutz J."/>
            <person name="Symeonidi A."/>
            <person name="Elias M."/>
            <person name="Eveleigh R.J."/>
            <person name="Herman E.K."/>
            <person name="Klute M.J."/>
            <person name="Nakayama T."/>
            <person name="Obornik M."/>
            <person name="Reyes-Prieto A."/>
            <person name="Armbrust E.V."/>
            <person name="Aves S.J."/>
            <person name="Beiko R.G."/>
            <person name="Coutinho P."/>
            <person name="Dacks J.B."/>
            <person name="Durnford D.G."/>
            <person name="Fast N.M."/>
            <person name="Green B.R."/>
            <person name="Grisdale C.J."/>
            <person name="Hempel F."/>
            <person name="Henrissat B."/>
            <person name="Hoppner M.P."/>
            <person name="Ishida K."/>
            <person name="Kim E."/>
            <person name="Koreny L."/>
            <person name="Kroth P.G."/>
            <person name="Liu Y."/>
            <person name="Malik S.B."/>
            <person name="Maier U.G."/>
            <person name="McRose D."/>
            <person name="Mock T."/>
            <person name="Neilson J.A."/>
            <person name="Onodera N.T."/>
            <person name="Poole A.M."/>
            <person name="Pritham E.J."/>
            <person name="Richards T.A."/>
            <person name="Rocap G."/>
            <person name="Roy S.W."/>
            <person name="Sarai C."/>
            <person name="Schaack S."/>
            <person name="Shirato S."/>
            <person name="Slamovits C.H."/>
            <person name="Spencer D.F."/>
            <person name="Suzuki S."/>
            <person name="Worden A.Z."/>
            <person name="Zauner S."/>
            <person name="Barry K."/>
            <person name="Bell C."/>
            <person name="Bharti A.K."/>
            <person name="Crow J.A."/>
            <person name="Grimwood J."/>
            <person name="Kramer R."/>
            <person name="Lindquist E."/>
            <person name="Lucas S."/>
            <person name="Salamov A."/>
            <person name="McFadden G.I."/>
            <person name="Lane C.E."/>
            <person name="Keeling P.J."/>
            <person name="Gray M.W."/>
            <person name="Grigoriev I.V."/>
            <person name="Archibald J.M."/>
        </authorList>
    </citation>
    <scope>NUCLEOTIDE SEQUENCE</scope>
    <source>
        <strain evidence="3 5">CCMP2712</strain>
    </source>
</reference>
<keyword evidence="5" id="KW-1185">Reference proteome</keyword>
<name>L1IJW9_GUITC</name>
<evidence type="ECO:0000256" key="1">
    <source>
        <dbReference type="SAM" id="MobiDB-lite"/>
    </source>
</evidence>
<dbReference type="PaxDb" id="55529-EKX36219"/>
<gene>
    <name evidence="3" type="ORF">GUITHDRAFT_155290</name>
</gene>
<evidence type="ECO:0000313" key="4">
    <source>
        <dbReference type="EnsemblProtists" id="EKX36219"/>
    </source>
</evidence>
<reference evidence="5" key="2">
    <citation type="submission" date="2012-11" db="EMBL/GenBank/DDBJ databases">
        <authorList>
            <person name="Kuo A."/>
            <person name="Curtis B.A."/>
            <person name="Tanifuji G."/>
            <person name="Burki F."/>
            <person name="Gruber A."/>
            <person name="Irimia M."/>
            <person name="Maruyama S."/>
            <person name="Arias M.C."/>
            <person name="Ball S.G."/>
            <person name="Gile G.H."/>
            <person name="Hirakawa Y."/>
            <person name="Hopkins J.F."/>
            <person name="Rensing S.A."/>
            <person name="Schmutz J."/>
            <person name="Symeonidi A."/>
            <person name="Elias M."/>
            <person name="Eveleigh R.J."/>
            <person name="Herman E.K."/>
            <person name="Klute M.J."/>
            <person name="Nakayama T."/>
            <person name="Obornik M."/>
            <person name="Reyes-Prieto A."/>
            <person name="Armbrust E.V."/>
            <person name="Aves S.J."/>
            <person name="Beiko R.G."/>
            <person name="Coutinho P."/>
            <person name="Dacks J.B."/>
            <person name="Durnford D.G."/>
            <person name="Fast N.M."/>
            <person name="Green B.R."/>
            <person name="Grisdale C."/>
            <person name="Hempe F."/>
            <person name="Henrissat B."/>
            <person name="Hoppner M.P."/>
            <person name="Ishida K.-I."/>
            <person name="Kim E."/>
            <person name="Koreny L."/>
            <person name="Kroth P.G."/>
            <person name="Liu Y."/>
            <person name="Malik S.-B."/>
            <person name="Maier U.G."/>
            <person name="McRose D."/>
            <person name="Mock T."/>
            <person name="Neilson J.A."/>
            <person name="Onodera N.T."/>
            <person name="Poole A.M."/>
            <person name="Pritham E.J."/>
            <person name="Richards T.A."/>
            <person name="Rocap G."/>
            <person name="Roy S.W."/>
            <person name="Sarai C."/>
            <person name="Schaack S."/>
            <person name="Shirato S."/>
            <person name="Slamovits C.H."/>
            <person name="Spencer D.F."/>
            <person name="Suzuki S."/>
            <person name="Worden A.Z."/>
            <person name="Zauner S."/>
            <person name="Barry K."/>
            <person name="Bell C."/>
            <person name="Bharti A.K."/>
            <person name="Crow J.A."/>
            <person name="Grimwood J."/>
            <person name="Kramer R."/>
            <person name="Lindquist E."/>
            <person name="Lucas S."/>
            <person name="Salamov A."/>
            <person name="McFadden G.I."/>
            <person name="Lane C.E."/>
            <person name="Keeling P.J."/>
            <person name="Gray M.W."/>
            <person name="Grigoriev I.V."/>
            <person name="Archibald J.M."/>
        </authorList>
    </citation>
    <scope>NUCLEOTIDE SEQUENCE</scope>
    <source>
        <strain evidence="5">CCMP2712</strain>
    </source>
</reference>
<dbReference type="GeneID" id="17292947"/>
<accession>L1IJW9</accession>
<feature type="region of interest" description="Disordered" evidence="1">
    <location>
        <begin position="98"/>
        <end position="120"/>
    </location>
</feature>
<dbReference type="EnsemblProtists" id="EKX36219">
    <property type="protein sequence ID" value="EKX36219"/>
    <property type="gene ID" value="GUITHDRAFT_155290"/>
</dbReference>
<dbReference type="HOGENOM" id="CLU_1646934_0_0_1"/>
<proteinExistence type="predicted"/>
<dbReference type="RefSeq" id="XP_005823199.1">
    <property type="nucleotide sequence ID" value="XM_005823142.1"/>
</dbReference>
<protein>
    <submittedName>
        <fullName evidence="3 4">Uncharacterized protein</fullName>
    </submittedName>
</protein>